<evidence type="ECO:0000313" key="1">
    <source>
        <dbReference type="EMBL" id="OGY36926.1"/>
    </source>
</evidence>
<proteinExistence type="predicted"/>
<dbReference type="EMBL" id="MHHS01000025">
    <property type="protein sequence ID" value="OGY36926.1"/>
    <property type="molecule type" value="Genomic_DNA"/>
</dbReference>
<organism evidence="1 2">
    <name type="scientific">Candidatus Andersenbacteria bacterium RIFCSPHIGHO2_12_FULL_45_11b</name>
    <dbReference type="NCBI Taxonomy" id="1797282"/>
    <lineage>
        <taxon>Bacteria</taxon>
        <taxon>Candidatus Anderseniibacteriota</taxon>
    </lineage>
</organism>
<sequence length="213" mass="24141">MQSPLVDTISMSEAQKIMGESFVDPITTAICFGIDRAVVDLLGDVPFSHDDLRRYVGTHVLFAGYPITFTEIRKRYPHLFAAKERPWYEAGPIVDFMPLSYGWYILRKDPLSEDIACMTHEYVNLIPRSHFLPTVCEIAFACTLFYSVRNMRLFKNAYGRTVDRARNGEDVAAGDFDEAGLGIIPFHAGHNDSDVGFSEIRRHRILTVDQTQG</sequence>
<comment type="caution">
    <text evidence="1">The sequence shown here is derived from an EMBL/GenBank/DDBJ whole genome shotgun (WGS) entry which is preliminary data.</text>
</comment>
<reference evidence="1 2" key="1">
    <citation type="journal article" date="2016" name="Nat. Commun.">
        <title>Thousands of microbial genomes shed light on interconnected biogeochemical processes in an aquifer system.</title>
        <authorList>
            <person name="Anantharaman K."/>
            <person name="Brown C.T."/>
            <person name="Hug L.A."/>
            <person name="Sharon I."/>
            <person name="Castelle C.J."/>
            <person name="Probst A.J."/>
            <person name="Thomas B.C."/>
            <person name="Singh A."/>
            <person name="Wilkins M.J."/>
            <person name="Karaoz U."/>
            <person name="Brodie E.L."/>
            <person name="Williams K.H."/>
            <person name="Hubbard S.S."/>
            <person name="Banfield J.F."/>
        </authorList>
    </citation>
    <scope>NUCLEOTIDE SEQUENCE [LARGE SCALE GENOMIC DNA]</scope>
</reference>
<dbReference type="Proteomes" id="UP000177941">
    <property type="component" value="Unassembled WGS sequence"/>
</dbReference>
<dbReference type="AlphaFoldDB" id="A0A1G1XAR3"/>
<accession>A0A1G1XAR3</accession>
<protein>
    <submittedName>
        <fullName evidence="1">Uncharacterized protein</fullName>
    </submittedName>
</protein>
<evidence type="ECO:0000313" key="2">
    <source>
        <dbReference type="Proteomes" id="UP000177941"/>
    </source>
</evidence>
<gene>
    <name evidence="1" type="ORF">A3E36_04535</name>
</gene>
<name>A0A1G1XAR3_9BACT</name>